<dbReference type="GO" id="GO:0004674">
    <property type="term" value="F:protein serine/threonine kinase activity"/>
    <property type="evidence" value="ECO:0007669"/>
    <property type="project" value="UniProtKB-KW"/>
</dbReference>
<comment type="catalytic activity">
    <reaction evidence="11">
        <text>L-threonyl-[protein] + ATP = O-phospho-L-threonyl-[protein] + ADP + H(+)</text>
        <dbReference type="Rhea" id="RHEA:46608"/>
        <dbReference type="Rhea" id="RHEA-COMP:11060"/>
        <dbReference type="Rhea" id="RHEA-COMP:11605"/>
        <dbReference type="ChEBI" id="CHEBI:15378"/>
        <dbReference type="ChEBI" id="CHEBI:30013"/>
        <dbReference type="ChEBI" id="CHEBI:30616"/>
        <dbReference type="ChEBI" id="CHEBI:61977"/>
        <dbReference type="ChEBI" id="CHEBI:456216"/>
        <dbReference type="EC" id="2.7.11.1"/>
    </reaction>
</comment>
<dbReference type="PROSITE" id="PS51450">
    <property type="entry name" value="LRR"/>
    <property type="match status" value="15"/>
</dbReference>
<feature type="domain" description="Roc" evidence="13">
    <location>
        <begin position="546"/>
        <end position="713"/>
    </location>
</feature>
<evidence type="ECO:0000256" key="10">
    <source>
        <dbReference type="ARBA" id="ARBA00023136"/>
    </source>
</evidence>
<dbReference type="SMART" id="SM00175">
    <property type="entry name" value="RAB"/>
    <property type="match status" value="1"/>
</dbReference>
<name>A0A0P7Z0U9_9CYAN</name>
<dbReference type="InterPro" id="IPR057263">
    <property type="entry name" value="COR-B"/>
</dbReference>
<dbReference type="Gene3D" id="1.10.10.10">
    <property type="entry name" value="Winged helix-like DNA-binding domain superfamily/Winged helix DNA-binding domain"/>
    <property type="match status" value="1"/>
</dbReference>
<evidence type="ECO:0000313" key="14">
    <source>
        <dbReference type="EMBL" id="KPQ36660.1"/>
    </source>
</evidence>
<dbReference type="InterPro" id="IPR005225">
    <property type="entry name" value="Small_GTP-bd"/>
</dbReference>
<keyword evidence="4" id="KW-0808">Transferase</keyword>
<dbReference type="InterPro" id="IPR027417">
    <property type="entry name" value="P-loop_NTPase"/>
</dbReference>
<dbReference type="SMART" id="SM00364">
    <property type="entry name" value="LRR_BAC"/>
    <property type="match status" value="16"/>
</dbReference>
<evidence type="ECO:0000256" key="5">
    <source>
        <dbReference type="ARBA" id="ARBA00022737"/>
    </source>
</evidence>
<evidence type="ECO:0000259" key="13">
    <source>
        <dbReference type="PROSITE" id="PS51424"/>
    </source>
</evidence>
<dbReference type="InterPro" id="IPR025875">
    <property type="entry name" value="Leu-rich_rpt_4"/>
</dbReference>
<dbReference type="Pfam" id="PF16095">
    <property type="entry name" value="COR-A"/>
    <property type="match status" value="1"/>
</dbReference>
<organism evidence="14 15">
    <name type="scientific">Phormidesmis priestleyi Ana</name>
    <dbReference type="NCBI Taxonomy" id="1666911"/>
    <lineage>
        <taxon>Bacteria</taxon>
        <taxon>Bacillati</taxon>
        <taxon>Cyanobacteriota</taxon>
        <taxon>Cyanophyceae</taxon>
        <taxon>Leptolyngbyales</taxon>
        <taxon>Leptolyngbyaceae</taxon>
        <taxon>Phormidesmis</taxon>
    </lineage>
</organism>
<dbReference type="InterPro" id="IPR001611">
    <property type="entry name" value="Leu-rich_rpt"/>
</dbReference>
<dbReference type="Pfam" id="PF13855">
    <property type="entry name" value="LRR_8"/>
    <property type="match status" value="2"/>
</dbReference>
<dbReference type="InterPro" id="IPR055414">
    <property type="entry name" value="LRR_R13L4/SHOC2-like"/>
</dbReference>
<dbReference type="PATRIC" id="fig|1666911.3.peg.3346"/>
<dbReference type="InterPro" id="IPR032171">
    <property type="entry name" value="COR-A"/>
</dbReference>
<keyword evidence="8" id="KW-0067">ATP-binding</keyword>
<dbReference type="GO" id="GO:0005524">
    <property type="term" value="F:ATP binding"/>
    <property type="evidence" value="ECO:0007669"/>
    <property type="project" value="UniProtKB-KW"/>
</dbReference>
<evidence type="ECO:0000256" key="2">
    <source>
        <dbReference type="ARBA" id="ARBA00022527"/>
    </source>
</evidence>
<protein>
    <recommendedName>
        <fullName evidence="1">non-specific serine/threonine protein kinase</fullName>
        <ecNumber evidence="1">2.7.11.1</ecNumber>
    </recommendedName>
</protein>
<evidence type="ECO:0000256" key="6">
    <source>
        <dbReference type="ARBA" id="ARBA00022741"/>
    </source>
</evidence>
<keyword evidence="5" id="KW-0677">Repeat</keyword>
<evidence type="ECO:0000256" key="9">
    <source>
        <dbReference type="ARBA" id="ARBA00023134"/>
    </source>
</evidence>
<dbReference type="InterPro" id="IPR050216">
    <property type="entry name" value="LRR_domain-containing"/>
</dbReference>
<dbReference type="GO" id="GO:0005737">
    <property type="term" value="C:cytoplasm"/>
    <property type="evidence" value="ECO:0007669"/>
    <property type="project" value="TreeGrafter"/>
</dbReference>
<dbReference type="Pfam" id="PF00560">
    <property type="entry name" value="LRR_1"/>
    <property type="match status" value="1"/>
</dbReference>
<dbReference type="PANTHER" id="PTHR48051:SF39">
    <property type="entry name" value="P53-INDUCED DEATH DOMAIN PROTEIN 1"/>
    <property type="match status" value="1"/>
</dbReference>
<keyword evidence="2" id="KW-0723">Serine/threonine-protein kinase</keyword>
<dbReference type="GO" id="GO:0009274">
    <property type="term" value="C:peptidoglycan-based cell wall"/>
    <property type="evidence" value="ECO:0007669"/>
    <property type="project" value="UniProtKB-ARBA"/>
</dbReference>
<evidence type="ECO:0000256" key="11">
    <source>
        <dbReference type="ARBA" id="ARBA00047899"/>
    </source>
</evidence>
<dbReference type="EC" id="2.7.11.1" evidence="1"/>
<keyword evidence="7" id="KW-0418">Kinase</keyword>
<dbReference type="SUPFAM" id="SSF52540">
    <property type="entry name" value="P-loop containing nucleoside triphosphate hydrolases"/>
    <property type="match status" value="1"/>
</dbReference>
<evidence type="ECO:0000256" key="8">
    <source>
        <dbReference type="ARBA" id="ARBA00022840"/>
    </source>
</evidence>
<dbReference type="InterPro" id="IPR032675">
    <property type="entry name" value="LRR_dom_sf"/>
</dbReference>
<dbReference type="SUPFAM" id="SSF52058">
    <property type="entry name" value="L domain-like"/>
    <property type="match status" value="1"/>
</dbReference>
<dbReference type="PROSITE" id="PS51419">
    <property type="entry name" value="RAB"/>
    <property type="match status" value="1"/>
</dbReference>
<accession>A0A0P7Z0U9</accession>
<dbReference type="PANTHER" id="PTHR48051">
    <property type="match status" value="1"/>
</dbReference>
<dbReference type="AlphaFoldDB" id="A0A0P7Z0U9"/>
<dbReference type="STRING" id="1666911.HLUCCA11_05690"/>
<dbReference type="Gene3D" id="3.30.310.200">
    <property type="match status" value="1"/>
</dbReference>
<dbReference type="InterPro" id="IPR020859">
    <property type="entry name" value="ROC"/>
</dbReference>
<keyword evidence="9" id="KW-0342">GTP-binding</keyword>
<dbReference type="Pfam" id="PF08477">
    <property type="entry name" value="Roc"/>
    <property type="match status" value="1"/>
</dbReference>
<dbReference type="PROSITE" id="PS51424">
    <property type="entry name" value="ROC"/>
    <property type="match status" value="1"/>
</dbReference>
<evidence type="ECO:0000256" key="7">
    <source>
        <dbReference type="ARBA" id="ARBA00022777"/>
    </source>
</evidence>
<evidence type="ECO:0000256" key="1">
    <source>
        <dbReference type="ARBA" id="ARBA00012513"/>
    </source>
</evidence>
<dbReference type="Pfam" id="PF25497">
    <property type="entry name" value="COR-B"/>
    <property type="match status" value="1"/>
</dbReference>
<comment type="catalytic activity">
    <reaction evidence="12">
        <text>L-seryl-[protein] + ATP = O-phospho-L-seryl-[protein] + ADP + H(+)</text>
        <dbReference type="Rhea" id="RHEA:17989"/>
        <dbReference type="Rhea" id="RHEA-COMP:9863"/>
        <dbReference type="Rhea" id="RHEA-COMP:11604"/>
        <dbReference type="ChEBI" id="CHEBI:15378"/>
        <dbReference type="ChEBI" id="CHEBI:29999"/>
        <dbReference type="ChEBI" id="CHEBI:30616"/>
        <dbReference type="ChEBI" id="CHEBI:83421"/>
        <dbReference type="ChEBI" id="CHEBI:456216"/>
        <dbReference type="EC" id="2.7.11.1"/>
    </reaction>
</comment>
<dbReference type="PRINTS" id="PR00449">
    <property type="entry name" value="RASTRNSFRMNG"/>
</dbReference>
<dbReference type="SUPFAM" id="SSF52047">
    <property type="entry name" value="RNI-like"/>
    <property type="match status" value="1"/>
</dbReference>
<dbReference type="InterPro" id="IPR003591">
    <property type="entry name" value="Leu-rich_rpt_typical-subtyp"/>
</dbReference>
<dbReference type="FunFam" id="3.80.10.10:FF:001164">
    <property type="entry name" value="GH01279p"/>
    <property type="match status" value="1"/>
</dbReference>
<dbReference type="GO" id="GO:0005525">
    <property type="term" value="F:GTP binding"/>
    <property type="evidence" value="ECO:0007669"/>
    <property type="project" value="UniProtKB-KW"/>
</dbReference>
<evidence type="ECO:0000256" key="4">
    <source>
        <dbReference type="ARBA" id="ARBA00022679"/>
    </source>
</evidence>
<dbReference type="SMART" id="SM00365">
    <property type="entry name" value="LRR_SD22"/>
    <property type="match status" value="13"/>
</dbReference>
<dbReference type="Pfam" id="PF12799">
    <property type="entry name" value="LRR_4"/>
    <property type="match status" value="2"/>
</dbReference>
<evidence type="ECO:0000313" key="15">
    <source>
        <dbReference type="Proteomes" id="UP000050465"/>
    </source>
</evidence>
<dbReference type="Gene3D" id="3.80.10.10">
    <property type="entry name" value="Ribonuclease Inhibitor"/>
    <property type="match status" value="4"/>
</dbReference>
<evidence type="ECO:0000256" key="12">
    <source>
        <dbReference type="ARBA" id="ARBA00048679"/>
    </source>
</evidence>
<keyword evidence="3" id="KW-0433">Leucine-rich repeat</keyword>
<keyword evidence="10" id="KW-0472">Membrane</keyword>
<keyword evidence="6" id="KW-0547">Nucleotide-binding</keyword>
<dbReference type="Gene3D" id="3.40.50.300">
    <property type="entry name" value="P-loop containing nucleotide triphosphate hydrolases"/>
    <property type="match status" value="1"/>
</dbReference>
<dbReference type="SMART" id="SM00173">
    <property type="entry name" value="RAS"/>
    <property type="match status" value="1"/>
</dbReference>
<dbReference type="Gene3D" id="1.10.10.2200">
    <property type="match status" value="1"/>
</dbReference>
<dbReference type="NCBIfam" id="TIGR00231">
    <property type="entry name" value="small_GTP"/>
    <property type="match status" value="1"/>
</dbReference>
<dbReference type="SMART" id="SM00369">
    <property type="entry name" value="LRR_TYP"/>
    <property type="match status" value="16"/>
</dbReference>
<dbReference type="InterPro" id="IPR036388">
    <property type="entry name" value="WH-like_DNA-bd_sf"/>
</dbReference>
<comment type="caution">
    <text evidence="14">The sequence shown here is derived from an EMBL/GenBank/DDBJ whole genome shotgun (WGS) entry which is preliminary data.</text>
</comment>
<dbReference type="FunFam" id="3.80.10.10:FF:000095">
    <property type="entry name" value="LRR receptor-like serine/threonine-protein kinase GSO1"/>
    <property type="match status" value="1"/>
</dbReference>
<reference evidence="14 15" key="1">
    <citation type="submission" date="2015-09" db="EMBL/GenBank/DDBJ databases">
        <title>Identification and resolution of microdiversity through metagenomic sequencing of parallel consortia.</title>
        <authorList>
            <person name="Nelson W.C."/>
            <person name="Romine M.F."/>
            <person name="Lindemann S.R."/>
        </authorList>
    </citation>
    <scope>NUCLEOTIDE SEQUENCE [LARGE SCALE GENOMIC DNA]</scope>
    <source>
        <strain evidence="14">Ana</strain>
    </source>
</reference>
<evidence type="ECO:0000256" key="3">
    <source>
        <dbReference type="ARBA" id="ARBA00022614"/>
    </source>
</evidence>
<sequence length="1200" mass="134529">MLARMGALWQNKGISSLILTSMTQTELIALIDQAAAEGWTELDLSGKGLTELPPQIGKLTQLETLILGKQDFEQKGPEGRAGWKQENDQWMPIVMGNALTTLPPELKALTHLKVLDLSGNRWVSFPSFLWELSSLEKLKLLCCSLTKVPAMIVYLTNLTELDFDGNQITEIPAVITHLTNLTELSLNSNQITEIPEAIAQLSNLSTLNLHSNQITEIPEAIAQLSNLTKLYLSSNQITEIPEAIAQLSNLTTLYLSSNQITEIPEAIAQLSNLSTLSLDSNQITEIPAAIAQLSNLTKLYLSSNQITKIPEAIAQLSNLSMLGLSSNQITEIPAAIAQLSNLTELYLYSNQITEIPEAIAQLSNLTELYLYSNQITEIPEAIAQLSNLTQLGLSSNQITEIPAAIAQLSNLSTLFLHSNQITEIPEAIAQLSNLTQLYLHSNQITEMPEAIAQLSNLTELYLYSNQITEIPEAIAQLSNLTTLDLENNKINEIPIALTQLSQLTKLDLRNNPLPISTEILGPPDVSQAPGSTNKIFRYLREMHSGEKRQLNEAKLLLIGQGSVGKTSLINRLIHNQYNPQQSQTDGLTVSNWIVTVNTKPVRLHVWDFGGQEIYHATHQFFLTKRSLYILTCNCRTSEDENRLEYWLKLIQSFGGNSPVIIVGNKCDEQPLDINRKALRDKYPNIKHILETSCANSQGILDLQEKIIHEVSQLHDVYNLLPLTWFQVKEQLEAMDQDFISYPQYTNLCYQQNVTQEQSQEQLIDLLHNLGLVLNFREHPILKDTNVLNPDWVTTGIYTLLSDDTLKTHNKGILTSQDLTRILPADRYPAQRHPYLTELMQEFQLGFPLTPAIPAISNGQPQKFLIPGLLPKEEPKNTELEGDKQNDTLQFQYHYKVLPESIISRFIVLTHADIYSDTYWRSGVMLHYTDSGETCNIARIKADPEDQKIFIAISGKQNTRRTFLAMLRKTFDTIHNSFTNLEVTEWVPVPNHPDHPPLDYQELLGLEKMGEQTYPIGKLGIRVNIRQLLDGYEPLQTRQQRRRDELGKAGHYEEEMLDRAMDRAGYPGGIRDINIHLQQTQGENKPMSTTINQHGQGDNIGGDKVLGDKIGTQHNHSTDLAQAAHEIHTLLTQLDQQYEPTNPDRQELIESKAIKAIQSNPTLKKRMINALKEGSASALESAIAHPLAKPVIATIKGFIDG</sequence>
<dbReference type="Pfam" id="PF13516">
    <property type="entry name" value="LRR_6"/>
    <property type="match status" value="1"/>
</dbReference>
<proteinExistence type="predicted"/>
<dbReference type="Proteomes" id="UP000050465">
    <property type="component" value="Unassembled WGS sequence"/>
</dbReference>
<dbReference type="EMBL" id="LJZR01000005">
    <property type="protein sequence ID" value="KPQ36660.1"/>
    <property type="molecule type" value="Genomic_DNA"/>
</dbReference>
<gene>
    <name evidence="14" type="primary">inlA</name>
    <name evidence="14" type="ORF">HLUCCA11_05690</name>
</gene>
<dbReference type="Pfam" id="PF23598">
    <property type="entry name" value="LRR_14"/>
    <property type="match status" value="1"/>
</dbReference>